<evidence type="ECO:0000256" key="2">
    <source>
        <dbReference type="SAM" id="MobiDB-lite"/>
    </source>
</evidence>
<sequence>MHAWQRILAQHRAGHSRIAGTGPRPARRRGGEADPRCGRITGVSDPAIRVLIADDQEMIRTGFRLILDTRPGIEVVGEAADGVECVELARGLRMFSRTTSACSGAVSLIALALRASGARR</sequence>
<comment type="caution">
    <text evidence="4">The sequence shown here is derived from an EMBL/GenBank/DDBJ whole genome shotgun (WGS) entry which is preliminary data.</text>
</comment>
<reference evidence="5" key="1">
    <citation type="journal article" date="2019" name="Int. J. Syst. Evol. Microbiol.">
        <title>The Global Catalogue of Microorganisms (GCM) 10K type strain sequencing project: providing services to taxonomists for standard genome sequencing and annotation.</title>
        <authorList>
            <consortium name="The Broad Institute Genomics Platform"/>
            <consortium name="The Broad Institute Genome Sequencing Center for Infectious Disease"/>
            <person name="Wu L."/>
            <person name="Ma J."/>
        </authorList>
    </citation>
    <scope>NUCLEOTIDE SEQUENCE [LARGE SCALE GENOMIC DNA]</scope>
    <source>
        <strain evidence="5">JCM 6921</strain>
    </source>
</reference>
<feature type="region of interest" description="Disordered" evidence="2">
    <location>
        <begin position="10"/>
        <end position="37"/>
    </location>
</feature>
<proteinExistence type="predicted"/>
<feature type="domain" description="Response regulatory" evidence="3">
    <location>
        <begin position="49"/>
        <end position="120"/>
    </location>
</feature>
<comment type="caution">
    <text evidence="1">Lacks conserved residue(s) required for the propagation of feature annotation.</text>
</comment>
<dbReference type="EMBL" id="BAAATJ010000004">
    <property type="protein sequence ID" value="GAA2390822.1"/>
    <property type="molecule type" value="Genomic_DNA"/>
</dbReference>
<evidence type="ECO:0000259" key="3">
    <source>
        <dbReference type="PROSITE" id="PS50110"/>
    </source>
</evidence>
<dbReference type="SUPFAM" id="SSF52172">
    <property type="entry name" value="CheY-like"/>
    <property type="match status" value="1"/>
</dbReference>
<evidence type="ECO:0000313" key="4">
    <source>
        <dbReference type="EMBL" id="GAA2390822.1"/>
    </source>
</evidence>
<accession>A0ABP5V2K3</accession>
<dbReference type="PROSITE" id="PS50110">
    <property type="entry name" value="RESPONSE_REGULATORY"/>
    <property type="match status" value="1"/>
</dbReference>
<name>A0ABP5V2K3_9ACTN</name>
<dbReference type="InterPro" id="IPR011006">
    <property type="entry name" value="CheY-like_superfamily"/>
</dbReference>
<evidence type="ECO:0000313" key="5">
    <source>
        <dbReference type="Proteomes" id="UP001500058"/>
    </source>
</evidence>
<keyword evidence="5" id="KW-1185">Reference proteome</keyword>
<dbReference type="InterPro" id="IPR001789">
    <property type="entry name" value="Sig_transdc_resp-reg_receiver"/>
</dbReference>
<organism evidence="4 5">
    <name type="scientific">Streptomyces glaucosporus</name>
    <dbReference type="NCBI Taxonomy" id="284044"/>
    <lineage>
        <taxon>Bacteria</taxon>
        <taxon>Bacillati</taxon>
        <taxon>Actinomycetota</taxon>
        <taxon>Actinomycetes</taxon>
        <taxon>Kitasatosporales</taxon>
        <taxon>Streptomycetaceae</taxon>
        <taxon>Streptomyces</taxon>
    </lineage>
</organism>
<gene>
    <name evidence="4" type="ORF">GCM10010420_13430</name>
</gene>
<dbReference type="Gene3D" id="3.40.50.2300">
    <property type="match status" value="1"/>
</dbReference>
<protein>
    <recommendedName>
        <fullName evidence="3">Response regulatory domain-containing protein</fullName>
    </recommendedName>
</protein>
<evidence type="ECO:0000256" key="1">
    <source>
        <dbReference type="PROSITE-ProRule" id="PRU00169"/>
    </source>
</evidence>
<dbReference type="Proteomes" id="UP001500058">
    <property type="component" value="Unassembled WGS sequence"/>
</dbReference>